<feature type="signal peptide" evidence="2">
    <location>
        <begin position="1"/>
        <end position="26"/>
    </location>
</feature>
<organism evidence="4 5">
    <name type="scientific">Aeromicrobium marinum DSM 15272</name>
    <dbReference type="NCBI Taxonomy" id="585531"/>
    <lineage>
        <taxon>Bacteria</taxon>
        <taxon>Bacillati</taxon>
        <taxon>Actinomycetota</taxon>
        <taxon>Actinomycetes</taxon>
        <taxon>Propionibacteriales</taxon>
        <taxon>Nocardioidaceae</taxon>
        <taxon>Aeromicrobium</taxon>
    </lineage>
</organism>
<evidence type="ECO:0000313" key="5">
    <source>
        <dbReference type="Proteomes" id="UP000003111"/>
    </source>
</evidence>
<dbReference type="EMBL" id="ACLF03000007">
    <property type="protein sequence ID" value="EFQ82454.1"/>
    <property type="molecule type" value="Genomic_DNA"/>
</dbReference>
<feature type="region of interest" description="Disordered" evidence="1">
    <location>
        <begin position="26"/>
        <end position="46"/>
    </location>
</feature>
<sequence>MRRLHTVPLVISGVLLLAACSGGSDPAPRATVEPSAPQTSAAPAPEPAPVLEVARAMADVEHLAVVIGPRHATSEAYLRAADWVADRFDRLGYTVSRQDVQAPAGNSWGVDVPAGTSVNVIADPPGFDPTRPHRLVGAHLDTIPVAPGAEDNASGVAMMLELARLDVDGSLPVRFIAFGAEEPRGPGDDLHHFGSQQYVAALDEPARAATTAMVSLDRVGVPGPEVPICHGGRATPAVRDSLAAAAVAAGVPHTVCGDNRTSDHWSFERGGLEAARLGSLPYAGYHSPQDTPDVIDPGQMERVGLIMAQWLAS</sequence>
<feature type="compositionally biased region" description="Low complexity" evidence="1">
    <location>
        <begin position="34"/>
        <end position="46"/>
    </location>
</feature>
<dbReference type="Proteomes" id="UP000003111">
    <property type="component" value="Unassembled WGS sequence"/>
</dbReference>
<dbReference type="OrthoDB" id="345880at2"/>
<evidence type="ECO:0000256" key="1">
    <source>
        <dbReference type="SAM" id="MobiDB-lite"/>
    </source>
</evidence>
<evidence type="ECO:0000259" key="3">
    <source>
        <dbReference type="Pfam" id="PF04389"/>
    </source>
</evidence>
<dbReference type="HOGENOM" id="CLU_048743_0_0_11"/>
<dbReference type="Pfam" id="PF04389">
    <property type="entry name" value="Peptidase_M28"/>
    <property type="match status" value="1"/>
</dbReference>
<evidence type="ECO:0000256" key="2">
    <source>
        <dbReference type="SAM" id="SignalP"/>
    </source>
</evidence>
<dbReference type="PROSITE" id="PS51257">
    <property type="entry name" value="PROKAR_LIPOPROTEIN"/>
    <property type="match status" value="1"/>
</dbReference>
<keyword evidence="4" id="KW-0378">Hydrolase</keyword>
<dbReference type="GO" id="GO:0008235">
    <property type="term" value="F:metalloexopeptidase activity"/>
    <property type="evidence" value="ECO:0007669"/>
    <property type="project" value="InterPro"/>
</dbReference>
<dbReference type="eggNOG" id="COG2234">
    <property type="taxonomic scope" value="Bacteria"/>
</dbReference>
<dbReference type="AlphaFoldDB" id="E2SEH7"/>
<dbReference type="InterPro" id="IPR007484">
    <property type="entry name" value="Peptidase_M28"/>
</dbReference>
<dbReference type="PANTHER" id="PTHR12147">
    <property type="entry name" value="METALLOPEPTIDASE M28 FAMILY MEMBER"/>
    <property type="match status" value="1"/>
</dbReference>
<dbReference type="SUPFAM" id="SSF53187">
    <property type="entry name" value="Zn-dependent exopeptidases"/>
    <property type="match status" value="1"/>
</dbReference>
<dbReference type="GO" id="GO:0006508">
    <property type="term" value="P:proteolysis"/>
    <property type="evidence" value="ECO:0007669"/>
    <property type="project" value="InterPro"/>
</dbReference>
<dbReference type="InterPro" id="IPR045175">
    <property type="entry name" value="M28_fam"/>
</dbReference>
<name>E2SEH7_9ACTN</name>
<dbReference type="PANTHER" id="PTHR12147:SF26">
    <property type="entry name" value="PEPTIDASE M28 DOMAIN-CONTAINING PROTEIN"/>
    <property type="match status" value="1"/>
</dbReference>
<proteinExistence type="predicted"/>
<gene>
    <name evidence="4" type="ORF">HMPREF0063_12436</name>
</gene>
<dbReference type="EC" id="3.4.-.-" evidence="4"/>
<evidence type="ECO:0000313" key="4">
    <source>
        <dbReference type="EMBL" id="EFQ82454.1"/>
    </source>
</evidence>
<accession>E2SEH7</accession>
<dbReference type="Gene3D" id="3.40.630.10">
    <property type="entry name" value="Zn peptidases"/>
    <property type="match status" value="1"/>
</dbReference>
<keyword evidence="2" id="KW-0732">Signal</keyword>
<reference evidence="4" key="1">
    <citation type="submission" date="2010-08" db="EMBL/GenBank/DDBJ databases">
        <authorList>
            <person name="Muzny D."/>
            <person name="Qin X."/>
            <person name="Buhay C."/>
            <person name="Dugan-Rocha S."/>
            <person name="Ding Y."/>
            <person name="Chen G."/>
            <person name="Hawes A."/>
            <person name="Holder M."/>
            <person name="Jhangiani S."/>
            <person name="Johnson A."/>
            <person name="Khan Z."/>
            <person name="Li Z."/>
            <person name="Liu W."/>
            <person name="Liu X."/>
            <person name="Perez L."/>
            <person name="Shen H."/>
            <person name="Wang Q."/>
            <person name="Watt J."/>
            <person name="Xi L."/>
            <person name="Xin Y."/>
            <person name="Zhou J."/>
            <person name="Deng J."/>
            <person name="Jiang H."/>
            <person name="Liu Y."/>
            <person name="Qu J."/>
            <person name="Song X.-Z."/>
            <person name="Zhang L."/>
            <person name="Villasana D."/>
            <person name="Johnson A."/>
            <person name="Liu J."/>
            <person name="Liyanage D."/>
            <person name="Lorensuhewa L."/>
            <person name="Robinson T."/>
            <person name="Song A."/>
            <person name="Song B.-B."/>
            <person name="Dinh H."/>
            <person name="Thornton R."/>
            <person name="Coyle M."/>
            <person name="Francisco L."/>
            <person name="Jackson L."/>
            <person name="Javaid M."/>
            <person name="Korchina V."/>
            <person name="Kovar C."/>
            <person name="Mata R."/>
            <person name="Mathew T."/>
            <person name="Ngo R."/>
            <person name="Nguyen L."/>
            <person name="Nguyen N."/>
            <person name="Okwuonu G."/>
            <person name="Ongeri F."/>
            <person name="Pham C."/>
            <person name="Simmons D."/>
            <person name="Wilczek-Boney K."/>
            <person name="Hale W."/>
            <person name="Jakkamsetti A."/>
            <person name="Pham P."/>
            <person name="Ruth R."/>
            <person name="San Lucas F."/>
            <person name="Warren J."/>
            <person name="Zhang J."/>
            <person name="Zhao Z."/>
            <person name="Zhou C."/>
            <person name="Zhu D."/>
            <person name="Lee S."/>
            <person name="Bess C."/>
            <person name="Blankenburg K."/>
            <person name="Forbes L."/>
            <person name="Fu Q."/>
            <person name="Gubbala S."/>
            <person name="Hirani K."/>
            <person name="Jayaseelan J.C."/>
            <person name="Lara F."/>
            <person name="Munidasa M."/>
            <person name="Palculict T."/>
            <person name="Patil S."/>
            <person name="Pu L.-L."/>
            <person name="Saada N."/>
            <person name="Tang L."/>
            <person name="Weissenberger G."/>
            <person name="Zhu Y."/>
            <person name="Hemphill L."/>
            <person name="Shang Y."/>
            <person name="Youmans B."/>
            <person name="Ayvaz T."/>
            <person name="Ross M."/>
            <person name="Santibanez J."/>
            <person name="Aqrawi P."/>
            <person name="Gross S."/>
            <person name="Joshi V."/>
            <person name="Fowler G."/>
            <person name="Nazareth L."/>
            <person name="Reid J."/>
            <person name="Worley K."/>
            <person name="Petrosino J."/>
            <person name="Highlander S."/>
            <person name="Gibbs R."/>
        </authorList>
    </citation>
    <scope>NUCLEOTIDE SEQUENCE [LARGE SCALE GENOMIC DNA]</scope>
    <source>
        <strain evidence="4">DSM 15272</strain>
    </source>
</reference>
<feature type="chain" id="PRO_5039419934" evidence="2">
    <location>
        <begin position="27"/>
        <end position="313"/>
    </location>
</feature>
<comment type="caution">
    <text evidence="4">The sequence shown here is derived from an EMBL/GenBank/DDBJ whole genome shotgun (WGS) entry which is preliminary data.</text>
</comment>
<feature type="domain" description="Peptidase M28" evidence="3">
    <location>
        <begin position="119"/>
        <end position="310"/>
    </location>
</feature>
<protein>
    <submittedName>
        <fullName evidence="4">Peptidase, M28 family</fullName>
        <ecNumber evidence="4">3.4.-.-</ecNumber>
    </submittedName>
</protein>
<dbReference type="STRING" id="585531.HMPREF0063_12436"/>
<dbReference type="RefSeq" id="WP_007077528.1">
    <property type="nucleotide sequence ID" value="NZ_CM001024.1"/>
</dbReference>
<keyword evidence="5" id="KW-1185">Reference proteome</keyword>